<evidence type="ECO:0000313" key="2">
    <source>
        <dbReference type="EMBL" id="SDW27293.1"/>
    </source>
</evidence>
<evidence type="ECO:0000313" key="3">
    <source>
        <dbReference type="Proteomes" id="UP000199592"/>
    </source>
</evidence>
<dbReference type="EMBL" id="FNMY01000001">
    <property type="protein sequence ID" value="SDW27293.1"/>
    <property type="molecule type" value="Genomic_DNA"/>
</dbReference>
<dbReference type="STRING" id="1073328.SAMN05216294_2306"/>
<name>A0A1H2S6R0_9FLAO</name>
<feature type="domain" description="Putative carbohydrate metabolism" evidence="1">
    <location>
        <begin position="128"/>
        <end position="351"/>
    </location>
</feature>
<dbReference type="InterPro" id="IPR038653">
    <property type="entry name" value="Put_CMD_sf"/>
</dbReference>
<dbReference type="Pfam" id="PF13201">
    <property type="entry name" value="PCMD"/>
    <property type="match status" value="1"/>
</dbReference>
<dbReference type="AlphaFoldDB" id="A0A1H2S6R0"/>
<protein>
    <submittedName>
        <fullName evidence="2">Putative carbohydrate metabolism domain-containing protein</fullName>
    </submittedName>
</protein>
<evidence type="ECO:0000259" key="1">
    <source>
        <dbReference type="Pfam" id="PF13201"/>
    </source>
</evidence>
<dbReference type="OrthoDB" id="1466621at2"/>
<dbReference type="Gene3D" id="2.60.120.890">
    <property type="entry name" value="BT2081, beta-jelly-roll domain"/>
    <property type="match status" value="1"/>
</dbReference>
<dbReference type="Proteomes" id="UP000199592">
    <property type="component" value="Unassembled WGS sequence"/>
</dbReference>
<organism evidence="2 3">
    <name type="scientific">Flagellimonas zhangzhouensis</name>
    <dbReference type="NCBI Taxonomy" id="1073328"/>
    <lineage>
        <taxon>Bacteria</taxon>
        <taxon>Pseudomonadati</taxon>
        <taxon>Bacteroidota</taxon>
        <taxon>Flavobacteriia</taxon>
        <taxon>Flavobacteriales</taxon>
        <taxon>Flavobacteriaceae</taxon>
        <taxon>Flagellimonas</taxon>
    </lineage>
</organism>
<accession>A0A1H2S6R0</accession>
<keyword evidence="3" id="KW-1185">Reference proteome</keyword>
<proteinExistence type="predicted"/>
<gene>
    <name evidence="2" type="ORF">SAMN04487892_0953</name>
</gene>
<dbReference type="RefSeq" id="WP_090295806.1">
    <property type="nucleotide sequence ID" value="NZ_FNKI01000002.1"/>
</dbReference>
<reference evidence="3" key="1">
    <citation type="submission" date="2016-10" db="EMBL/GenBank/DDBJ databases">
        <authorList>
            <person name="Varghese N."/>
            <person name="Submissions S."/>
        </authorList>
    </citation>
    <scope>NUCLEOTIDE SEQUENCE [LARGE SCALE GENOMIC DNA]</scope>
    <source>
        <strain evidence="3">DSM 25030</strain>
    </source>
</reference>
<dbReference type="PROSITE" id="PS51257">
    <property type="entry name" value="PROKAR_LIPOPROTEIN"/>
    <property type="match status" value="1"/>
</dbReference>
<dbReference type="Gene3D" id="2.60.40.2340">
    <property type="match status" value="1"/>
</dbReference>
<dbReference type="InterPro" id="IPR025112">
    <property type="entry name" value="PCMD"/>
</dbReference>
<sequence>MKSILYNLSFLFCLILFLGCIEDDKFGLSDLKEIKTFEIPGQASGTTINSEERSISISFNIGEDVSAKVPSVIEISNMATISPTVEEAQGFSEPVLYTVMAEDGSEAVWTVIAEVAEAQPQIENSNFNDWYDAGGYQQPGISADETVWDTPNKGLTIISDPNTTPEDLGNGDFAAKLVSTKAPFLVRMAAGAFYTGSFTDGALNPVDPAANVNLGIVFTARPQAFKVDYTYAPGDEYLDADGNPLPGSDEMDIYLLLDKREGNQITRIGTGWYRSGDTVADWTTLEVNIKYGALSASDPEFEYANIKEGEIWGNADDTPTHITVVFTSSALGDFFTGAIGSELRINNFELIY</sequence>